<gene>
    <name evidence="1" type="ORF">F0562_021674</name>
</gene>
<dbReference type="Proteomes" id="UP000325577">
    <property type="component" value="Linkage Group LG11"/>
</dbReference>
<keyword evidence="2" id="KW-1185">Reference proteome</keyword>
<dbReference type="AlphaFoldDB" id="A0A5J5BN61"/>
<evidence type="ECO:0000313" key="1">
    <source>
        <dbReference type="EMBL" id="KAA8543580.1"/>
    </source>
</evidence>
<protein>
    <submittedName>
        <fullName evidence="1">Uncharacterized protein</fullName>
    </submittedName>
</protein>
<accession>A0A5J5BN61</accession>
<proteinExistence type="predicted"/>
<name>A0A5J5BN61_9ASTE</name>
<sequence length="147" mass="16225">MIDLRPEPADEGRAPNATEFLGAGILDKKYFTEDVCGLGPEEEEGFARAFVADWWIFGGGREEEIEEDFSSGREENKEEGLAGFVRPCESDCWVFGGREEKIEEDLGSGRENKEEGLELKLTAEEDCSPNLEANFESSSCCCSCSSS</sequence>
<organism evidence="1 2">
    <name type="scientific">Nyssa sinensis</name>
    <dbReference type="NCBI Taxonomy" id="561372"/>
    <lineage>
        <taxon>Eukaryota</taxon>
        <taxon>Viridiplantae</taxon>
        <taxon>Streptophyta</taxon>
        <taxon>Embryophyta</taxon>
        <taxon>Tracheophyta</taxon>
        <taxon>Spermatophyta</taxon>
        <taxon>Magnoliopsida</taxon>
        <taxon>eudicotyledons</taxon>
        <taxon>Gunneridae</taxon>
        <taxon>Pentapetalae</taxon>
        <taxon>asterids</taxon>
        <taxon>Cornales</taxon>
        <taxon>Nyssaceae</taxon>
        <taxon>Nyssa</taxon>
    </lineage>
</organism>
<evidence type="ECO:0000313" key="2">
    <source>
        <dbReference type="Proteomes" id="UP000325577"/>
    </source>
</evidence>
<reference evidence="1 2" key="1">
    <citation type="submission" date="2019-09" db="EMBL/GenBank/DDBJ databases">
        <title>A chromosome-level genome assembly of the Chinese tupelo Nyssa sinensis.</title>
        <authorList>
            <person name="Yang X."/>
            <person name="Kang M."/>
            <person name="Yang Y."/>
            <person name="Xiong H."/>
            <person name="Wang M."/>
            <person name="Zhang Z."/>
            <person name="Wang Z."/>
            <person name="Wu H."/>
            <person name="Ma T."/>
            <person name="Liu J."/>
            <person name="Xi Z."/>
        </authorList>
    </citation>
    <scope>NUCLEOTIDE SEQUENCE [LARGE SCALE GENOMIC DNA]</scope>
    <source>
        <strain evidence="1">J267</strain>
        <tissue evidence="1">Leaf</tissue>
    </source>
</reference>
<dbReference type="EMBL" id="CM018034">
    <property type="protein sequence ID" value="KAA8543580.1"/>
    <property type="molecule type" value="Genomic_DNA"/>
</dbReference>